<feature type="coiled-coil region" evidence="1">
    <location>
        <begin position="98"/>
        <end position="125"/>
    </location>
</feature>
<comment type="caution">
    <text evidence="2">The sequence shown here is derived from an EMBL/GenBank/DDBJ whole genome shotgun (WGS) entry which is preliminary data.</text>
</comment>
<accession>A0ABR4BJB2</accession>
<sequence>MVGFFRSVQKKLSKTIGSLCTITTMRNQVNAKDERGNDAELTSLLPLLIDDVVDKPDFQCAILIEVPDDITLPATLPRSNIFEIEMSDVEAAHLAQNPENAQCEIEMTEAEAAQLEENLGAAHYETFHSVTRLCEYCDNQNESHVSPTEGGVFWDNNGQDKEGRAECLFDFDTVVAEAQHKILRNADDE</sequence>
<keyword evidence="1" id="KW-0175">Coiled coil</keyword>
<keyword evidence="3" id="KW-1185">Reference proteome</keyword>
<evidence type="ECO:0000313" key="2">
    <source>
        <dbReference type="EMBL" id="KAL2057497.1"/>
    </source>
</evidence>
<reference evidence="2 3" key="1">
    <citation type="submission" date="2024-09" db="EMBL/GenBank/DDBJ databases">
        <title>Rethinking Asexuality: The Enigmatic Case of Functional Sexual Genes in Lepraria (Stereocaulaceae).</title>
        <authorList>
            <person name="Doellman M."/>
            <person name="Sun Y."/>
            <person name="Barcenas-Pena A."/>
            <person name="Lumbsch H.T."/>
            <person name="Grewe F."/>
        </authorList>
    </citation>
    <scope>NUCLEOTIDE SEQUENCE [LARGE SCALE GENOMIC DNA]</scope>
    <source>
        <strain evidence="2 3">Grewe 0041</strain>
    </source>
</reference>
<gene>
    <name evidence="2" type="ORF">ABVK25_002550</name>
</gene>
<name>A0ABR4BJB2_9LECA</name>
<evidence type="ECO:0000313" key="3">
    <source>
        <dbReference type="Proteomes" id="UP001590951"/>
    </source>
</evidence>
<dbReference type="EMBL" id="JBHFEH010000005">
    <property type="protein sequence ID" value="KAL2057497.1"/>
    <property type="molecule type" value="Genomic_DNA"/>
</dbReference>
<protein>
    <submittedName>
        <fullName evidence="2">Uncharacterized protein</fullName>
    </submittedName>
</protein>
<proteinExistence type="predicted"/>
<dbReference type="Proteomes" id="UP001590951">
    <property type="component" value="Unassembled WGS sequence"/>
</dbReference>
<evidence type="ECO:0000256" key="1">
    <source>
        <dbReference type="SAM" id="Coils"/>
    </source>
</evidence>
<organism evidence="2 3">
    <name type="scientific">Lepraria finkii</name>
    <dbReference type="NCBI Taxonomy" id="1340010"/>
    <lineage>
        <taxon>Eukaryota</taxon>
        <taxon>Fungi</taxon>
        <taxon>Dikarya</taxon>
        <taxon>Ascomycota</taxon>
        <taxon>Pezizomycotina</taxon>
        <taxon>Lecanoromycetes</taxon>
        <taxon>OSLEUM clade</taxon>
        <taxon>Lecanoromycetidae</taxon>
        <taxon>Lecanorales</taxon>
        <taxon>Lecanorineae</taxon>
        <taxon>Stereocaulaceae</taxon>
        <taxon>Lepraria</taxon>
    </lineage>
</organism>